<name>A0A7Z3H0A7_PSEFL</name>
<sequence length="1288" mass="142021">MQLSQDGNLLSADSPALDSGYIVERQKLDLAEKSNIVLALSDLIGDRASAEIIDLHFITVPRTSNSAFDNAQEFARVALAKMLETEDFLFLAEKHALPGDTIVCINEQARLSVSAGGTWIDLTGDNVISADLQDEILMVGECAVRTGGYVFSTEVFGLEQWLNFHQYTLPTTVAETRSLIAWLEFQLPTSPVTGDYHELLLAPVESPFHLSATERQTIKQIAKDTTKGRVSLLQHIATPDFKALEVASSRERAGIHLDQLLQTPNAWALGILLHDRLGWHLDQGNHEAALRQIKCMVATALILDLGLEVERHAKVIAGFQLYHPDNVSKTAPQVVEALEWQLTRDLQLDPLYAPLAAHLLLACAAPQLLVQQAPAELTIGKPGWVIVSQAVALVELTAPGASRLMTYDRIKAFSELTPVSAAQRTLHELATITPIIQWAMLNGILPGTTEDDDVNAFTTAANRFSQYAQALNEVETGIAIVPPDRRQLALQELKRVLPDGSYLEQPAFKANFDVALDERSALEWLALIVPSSEWSVKDTSAVGRLRLSILDLYMSGDLVVNGKLTDKFDSARYFNPPRNAFARLGELKPIDALFEKSFEQYHLTLKKSQASILKMAVSNLPERDRTMIANGFITLYTVRESVNPLNPFEETQRHREAARGRYGLIIGCQHEKAFRCYELFTLRGLCRERPELAALLRSRGTLFEEPSLGYDGQDTDFQTKNPAQRWPIDFNAYLKGDAPKHGVWSEVVVEKLWNFVLASDEVQPVPLFFSRALDALAEGVLGNHPVATRDELYSSLYQQTELQRIRAKNAQINEAVINVIVPFKKCIEDIRSGDAPRVSEGIGGCILDGLALLGLVVGFGATIVGIAGKTTSTTAKALSIAKAAAHLSVSFLNPLDGLPTLALQGGRLAKRGVLLLSKHGLNVVETATGQLRKLTGSAQSYDLVRAAQKNDLFQGTWKAADNLEDTINLLALQRNNDWYALNLRVGGAWGPKLRNLKVSPLAPLRRFFGLAKPFDYSRAIVKRAMPFAKRKIDNALSLLAQTPNDDTRWVIKHIFGSDTDDVLQHVAMNLKSMRQDLDSVTVANMSFRKGSDAYAALRPAAYKRWQARVQAGTHRQKPVPTFLDIFPEGLDDYYRMSKYDDSRVADIVIHELAHGAPDTLDLYYGIVKERATGPAEFDVAGLLQLGSATDTKALHPRNLSNLQHKSAYAQGLEAFDSISSTLPEVVRKHPALFNADSYSLAVSMLDQASTHREAFLINLAKINKGVKNTSDLGFIKGSLRVNLAKASN</sequence>
<gene>
    <name evidence="1" type="ORF">C6Y56_13970</name>
</gene>
<proteinExistence type="predicted"/>
<reference evidence="1 2" key="1">
    <citation type="submission" date="2018-03" db="EMBL/GenBank/DDBJ databases">
        <title>Complete genome sequence of Pseudomonas fluorescens sp. G7.</title>
        <authorList>
            <person name="Gao C.-H."/>
            <person name="Li Z."/>
            <person name="Cai P."/>
        </authorList>
    </citation>
    <scope>NUCLEOTIDE SEQUENCE [LARGE SCALE GENOMIC DNA]</scope>
    <source>
        <strain evidence="1 2">G7</strain>
    </source>
</reference>
<accession>A0A7Z3H0A7</accession>
<dbReference type="Gene3D" id="3.40.390.10">
    <property type="entry name" value="Collagenase (Catalytic Domain)"/>
    <property type="match status" value="1"/>
</dbReference>
<evidence type="ECO:0000313" key="1">
    <source>
        <dbReference type="EMBL" id="QJP95638.1"/>
    </source>
</evidence>
<dbReference type="Proteomes" id="UP000501669">
    <property type="component" value="Chromosome"/>
</dbReference>
<dbReference type="GO" id="GO:0008237">
    <property type="term" value="F:metallopeptidase activity"/>
    <property type="evidence" value="ECO:0007669"/>
    <property type="project" value="InterPro"/>
</dbReference>
<dbReference type="EMBL" id="CP027561">
    <property type="protein sequence ID" value="QJP95638.1"/>
    <property type="molecule type" value="Genomic_DNA"/>
</dbReference>
<dbReference type="RefSeq" id="WP_169430347.1">
    <property type="nucleotide sequence ID" value="NZ_CP027561.1"/>
</dbReference>
<dbReference type="InterPro" id="IPR024079">
    <property type="entry name" value="MetalloPept_cat_dom_sf"/>
</dbReference>
<organism evidence="1 2">
    <name type="scientific">Pseudomonas fluorescens</name>
    <dbReference type="NCBI Taxonomy" id="294"/>
    <lineage>
        <taxon>Bacteria</taxon>
        <taxon>Pseudomonadati</taxon>
        <taxon>Pseudomonadota</taxon>
        <taxon>Gammaproteobacteria</taxon>
        <taxon>Pseudomonadales</taxon>
        <taxon>Pseudomonadaceae</taxon>
        <taxon>Pseudomonas</taxon>
    </lineage>
</organism>
<evidence type="ECO:0000313" key="2">
    <source>
        <dbReference type="Proteomes" id="UP000501669"/>
    </source>
</evidence>
<protein>
    <submittedName>
        <fullName evidence="1">Uncharacterized protein</fullName>
    </submittedName>
</protein>